<dbReference type="AlphaFoldDB" id="A0A1I6S9E0"/>
<accession>A0A1I6S9E0</accession>
<dbReference type="Gene3D" id="3.40.630.30">
    <property type="match status" value="1"/>
</dbReference>
<dbReference type="STRING" id="95161.SAMN05660874_02996"/>
<evidence type="ECO:0000313" key="3">
    <source>
        <dbReference type="Proteomes" id="UP000198852"/>
    </source>
</evidence>
<evidence type="ECO:0000313" key="2">
    <source>
        <dbReference type="EMBL" id="SFS73368.1"/>
    </source>
</evidence>
<dbReference type="Pfam" id="PF00583">
    <property type="entry name" value="Acetyltransf_1"/>
    <property type="match status" value="1"/>
</dbReference>
<dbReference type="Proteomes" id="UP000198852">
    <property type="component" value="Unassembled WGS sequence"/>
</dbReference>
<keyword evidence="2" id="KW-0687">Ribonucleoprotein</keyword>
<dbReference type="CDD" id="cd04301">
    <property type="entry name" value="NAT_SF"/>
    <property type="match status" value="1"/>
</dbReference>
<dbReference type="EMBL" id="FOZX01000004">
    <property type="protein sequence ID" value="SFS73368.1"/>
    <property type="molecule type" value="Genomic_DNA"/>
</dbReference>
<sequence length="182" mass="20054">MPIAVRLATKEDRPAILELLRSAHEDVVPEDKRGEQGFVQGEWDEAALEALAGGPGIFLAEDKDKIAGVVLTSEGDGPMPPPAQRTVQLTRKLEGPVLYYGPVVVAPKYRGRGVVRLLLSGMALMLGDRYPSAALFIENTNQRSLKVHRALGMTKHARFTLEDRTYTIFTFTPKTYLPKPAK</sequence>
<evidence type="ECO:0000259" key="1">
    <source>
        <dbReference type="PROSITE" id="PS51186"/>
    </source>
</evidence>
<dbReference type="GO" id="GO:0016747">
    <property type="term" value="F:acyltransferase activity, transferring groups other than amino-acyl groups"/>
    <property type="evidence" value="ECO:0007669"/>
    <property type="project" value="InterPro"/>
</dbReference>
<gene>
    <name evidence="2" type="ORF">SAMN05660874_02996</name>
</gene>
<dbReference type="PROSITE" id="PS51186">
    <property type="entry name" value="GNAT"/>
    <property type="match status" value="1"/>
</dbReference>
<proteinExistence type="predicted"/>
<dbReference type="GO" id="GO:0005840">
    <property type="term" value="C:ribosome"/>
    <property type="evidence" value="ECO:0007669"/>
    <property type="project" value="UniProtKB-KW"/>
</dbReference>
<organism evidence="2 3">
    <name type="scientific">Saccharopolyspora flava</name>
    <dbReference type="NCBI Taxonomy" id="95161"/>
    <lineage>
        <taxon>Bacteria</taxon>
        <taxon>Bacillati</taxon>
        <taxon>Actinomycetota</taxon>
        <taxon>Actinomycetes</taxon>
        <taxon>Pseudonocardiales</taxon>
        <taxon>Pseudonocardiaceae</taxon>
        <taxon>Saccharopolyspora</taxon>
    </lineage>
</organism>
<name>A0A1I6S9E0_9PSEU</name>
<dbReference type="InterPro" id="IPR016181">
    <property type="entry name" value="Acyl_CoA_acyltransferase"/>
</dbReference>
<feature type="domain" description="N-acetyltransferase" evidence="1">
    <location>
        <begin position="3"/>
        <end position="182"/>
    </location>
</feature>
<dbReference type="SUPFAM" id="SSF55729">
    <property type="entry name" value="Acyl-CoA N-acyltransferases (Nat)"/>
    <property type="match status" value="1"/>
</dbReference>
<protein>
    <submittedName>
        <fullName evidence="2">Ribosomal protein S18 acetylase RimI</fullName>
    </submittedName>
</protein>
<keyword evidence="2" id="KW-0689">Ribosomal protein</keyword>
<keyword evidence="3" id="KW-1185">Reference proteome</keyword>
<reference evidence="3" key="1">
    <citation type="submission" date="2016-10" db="EMBL/GenBank/DDBJ databases">
        <authorList>
            <person name="Varghese N."/>
            <person name="Submissions S."/>
        </authorList>
    </citation>
    <scope>NUCLEOTIDE SEQUENCE [LARGE SCALE GENOMIC DNA]</scope>
    <source>
        <strain evidence="3">DSM 44771</strain>
    </source>
</reference>
<dbReference type="RefSeq" id="WP_175548104.1">
    <property type="nucleotide sequence ID" value="NZ_FOZX01000004.1"/>
</dbReference>
<dbReference type="InterPro" id="IPR000182">
    <property type="entry name" value="GNAT_dom"/>
</dbReference>